<keyword evidence="2" id="KW-0560">Oxidoreductase</keyword>
<dbReference type="Gene3D" id="3.40.50.720">
    <property type="entry name" value="NAD(P)-binding Rossmann-like Domain"/>
    <property type="match status" value="1"/>
</dbReference>
<dbReference type="InterPro" id="IPR002347">
    <property type="entry name" value="SDR_fam"/>
</dbReference>
<dbReference type="PRINTS" id="PR00080">
    <property type="entry name" value="SDRFAMILY"/>
</dbReference>
<dbReference type="SUPFAM" id="SSF51735">
    <property type="entry name" value="NAD(P)-binding Rossmann-fold domains"/>
    <property type="match status" value="1"/>
</dbReference>
<dbReference type="EMBL" id="CP126101">
    <property type="protein sequence ID" value="WHY51628.1"/>
    <property type="molecule type" value="Genomic_DNA"/>
</dbReference>
<evidence type="ECO:0000313" key="3">
    <source>
        <dbReference type="EMBL" id="WHY51628.1"/>
    </source>
</evidence>
<accession>A0AAX3WXB1</accession>
<dbReference type="InterPro" id="IPR036291">
    <property type="entry name" value="NAD(P)-bd_dom_sf"/>
</dbReference>
<protein>
    <submittedName>
        <fullName evidence="3">SDR family oxidoreductase</fullName>
    </submittedName>
</protein>
<name>A0AAX3WXB1_9BACI</name>
<gene>
    <name evidence="3" type="ORF">QNH24_25835</name>
</gene>
<organism evidence="3 4">
    <name type="scientific">Lysinibacillus pakistanensis</name>
    <dbReference type="NCBI Taxonomy" id="759811"/>
    <lineage>
        <taxon>Bacteria</taxon>
        <taxon>Bacillati</taxon>
        <taxon>Bacillota</taxon>
        <taxon>Bacilli</taxon>
        <taxon>Bacillales</taxon>
        <taxon>Bacillaceae</taxon>
        <taxon>Lysinibacillus</taxon>
    </lineage>
</organism>
<evidence type="ECO:0000313" key="4">
    <source>
        <dbReference type="Proteomes" id="UP001178322"/>
    </source>
</evidence>
<dbReference type="Pfam" id="PF13561">
    <property type="entry name" value="adh_short_C2"/>
    <property type="match status" value="1"/>
</dbReference>
<dbReference type="PANTHER" id="PTHR42760:SF5">
    <property type="entry name" value="2-DEHYDRO-3-DEOXY-D-GLUCONATE 5-DEHYDROGENASE"/>
    <property type="match status" value="1"/>
</dbReference>
<dbReference type="PANTHER" id="PTHR42760">
    <property type="entry name" value="SHORT-CHAIN DEHYDROGENASES/REDUCTASES FAMILY MEMBER"/>
    <property type="match status" value="1"/>
</dbReference>
<reference evidence="3" key="1">
    <citation type="submission" date="2023-05" db="EMBL/GenBank/DDBJ databases">
        <title>Comparative genomics of Bacillaceae isolates and their secondary metabolite potential.</title>
        <authorList>
            <person name="Song L."/>
            <person name="Nielsen L.J."/>
            <person name="Mohite O."/>
            <person name="Xu X."/>
            <person name="Weber T."/>
            <person name="Kovacs A.T."/>
        </authorList>
    </citation>
    <scope>NUCLEOTIDE SEQUENCE</scope>
    <source>
        <strain evidence="3">LY1</strain>
    </source>
</reference>
<evidence type="ECO:0000256" key="1">
    <source>
        <dbReference type="ARBA" id="ARBA00006484"/>
    </source>
</evidence>
<dbReference type="InterPro" id="IPR020904">
    <property type="entry name" value="Sc_DH/Rdtase_CS"/>
</dbReference>
<dbReference type="PROSITE" id="PS00061">
    <property type="entry name" value="ADH_SHORT"/>
    <property type="match status" value="1"/>
</dbReference>
<evidence type="ECO:0000256" key="2">
    <source>
        <dbReference type="ARBA" id="ARBA00023002"/>
    </source>
</evidence>
<sequence length="250" mass="27249">MTDFTELFNLKGKKIIVTGGAQGIGHEFVKAFKQAGAEIVVLDISDKVASLSSLNVGYIKCDLMEVENIKLYFKQALELLDGKLDVLINCAGIIKRSPAVDVPLDTWQKIFNLNVLSLFELSRLAAVEMKKFGQGKIINLSSIVSIVGAYNSSPYSASKGAVLQLTKSLSNEWAQYGIQVNAIAPGYILTDMNSDILQDPVRKKEFEDRIPSKKWGDPQDIVGTAMFLATKASDYVTGILIPVDGGVLSR</sequence>
<comment type="similarity">
    <text evidence="1">Belongs to the short-chain dehydrogenases/reductases (SDR) family.</text>
</comment>
<dbReference type="GO" id="GO:0016616">
    <property type="term" value="F:oxidoreductase activity, acting on the CH-OH group of donors, NAD or NADP as acceptor"/>
    <property type="evidence" value="ECO:0007669"/>
    <property type="project" value="TreeGrafter"/>
</dbReference>
<dbReference type="GO" id="GO:0008206">
    <property type="term" value="P:bile acid metabolic process"/>
    <property type="evidence" value="ECO:0007669"/>
    <property type="project" value="UniProtKB-ARBA"/>
</dbReference>
<proteinExistence type="inferred from homology"/>
<dbReference type="FunFam" id="3.40.50.720:FF:000084">
    <property type="entry name" value="Short-chain dehydrogenase reductase"/>
    <property type="match status" value="1"/>
</dbReference>
<dbReference type="PRINTS" id="PR00081">
    <property type="entry name" value="GDHRDH"/>
</dbReference>
<dbReference type="Proteomes" id="UP001178322">
    <property type="component" value="Chromosome"/>
</dbReference>
<dbReference type="RefSeq" id="WP_283870149.1">
    <property type="nucleotide sequence ID" value="NZ_CP126101.1"/>
</dbReference>
<dbReference type="AlphaFoldDB" id="A0AAX3WXB1"/>